<dbReference type="EMBL" id="WKZA01000128">
    <property type="protein sequence ID" value="MSA96282.1"/>
    <property type="molecule type" value="Genomic_DNA"/>
</dbReference>
<evidence type="ECO:0008006" key="5">
    <source>
        <dbReference type="Google" id="ProtNLM"/>
    </source>
</evidence>
<proteinExistence type="predicted"/>
<dbReference type="RefSeq" id="WP_123674008.1">
    <property type="nucleotide sequence ID" value="NZ_JAJCHO010000003.1"/>
</dbReference>
<name>A0A6N8IDV2_9ACTN</name>
<organism evidence="2 4">
    <name type="scientific">Gordonibacter urolithinfaciens</name>
    <dbReference type="NCBI Taxonomy" id="1335613"/>
    <lineage>
        <taxon>Bacteria</taxon>
        <taxon>Bacillati</taxon>
        <taxon>Actinomycetota</taxon>
        <taxon>Coriobacteriia</taxon>
        <taxon>Eggerthellales</taxon>
        <taxon>Eggerthellaceae</taxon>
        <taxon>Gordonibacter</taxon>
    </lineage>
</organism>
<dbReference type="Proteomes" id="UP000462865">
    <property type="component" value="Unassembled WGS sequence"/>
</dbReference>
<gene>
    <name evidence="1" type="ORF">GKG38_14715</name>
    <name evidence="2" type="ORF">GO738_01130</name>
</gene>
<evidence type="ECO:0000313" key="4">
    <source>
        <dbReference type="Proteomes" id="UP000468327"/>
    </source>
</evidence>
<reference evidence="2 4" key="2">
    <citation type="submission" date="2019-11" db="EMBL/GenBank/DDBJ databases">
        <title>Whole genome shotgun sequencing (WGS) data from Adlercreutzia equolifaciens ResAG-91, Eggerthella lenta MRI-F36, MRI-F37, MRI-F40, ResAG-49, ResAG-88, ResAG-121, ResAG-145, and Gordonibacter sp. ResAG-5, ResAG-26, ResAG-43, ResAG-50, ResAG-59.</title>
        <authorList>
            <person name="Stoll D.A."/>
            <person name="Danylec N."/>
            <person name="Franz C.M.A.P."/>
            <person name="Huch M."/>
        </authorList>
    </citation>
    <scope>NUCLEOTIDE SEQUENCE [LARGE SCALE GENOMIC DNA]</scope>
    <source>
        <strain evidence="2 4">ResAG-59</strain>
    </source>
</reference>
<evidence type="ECO:0000313" key="1">
    <source>
        <dbReference type="EMBL" id="MSA96282.1"/>
    </source>
</evidence>
<keyword evidence="4" id="KW-1185">Reference proteome</keyword>
<comment type="caution">
    <text evidence="2">The sequence shown here is derived from an EMBL/GenBank/DDBJ whole genome shotgun (WGS) entry which is preliminary data.</text>
</comment>
<accession>A0A6N8IDV2</accession>
<protein>
    <recommendedName>
        <fullName evidence="5">DUF3168 domain-containing protein</fullName>
    </recommendedName>
</protein>
<dbReference type="Proteomes" id="UP000468327">
    <property type="component" value="Unassembled WGS sequence"/>
</dbReference>
<evidence type="ECO:0000313" key="2">
    <source>
        <dbReference type="EMBL" id="MVN13968.1"/>
    </source>
</evidence>
<dbReference type="EMBL" id="WPOC01000002">
    <property type="protein sequence ID" value="MVN13968.1"/>
    <property type="molecule type" value="Genomic_DNA"/>
</dbReference>
<reference evidence="1 3" key="1">
    <citation type="journal article" date="2019" name="Nat. Med.">
        <title>A library of human gut bacterial isolates paired with longitudinal multiomics data enables mechanistic microbiome research.</title>
        <authorList>
            <person name="Poyet M."/>
            <person name="Groussin M."/>
            <person name="Gibbons S.M."/>
            <person name="Avila-Pacheco J."/>
            <person name="Jiang X."/>
            <person name="Kearney S.M."/>
            <person name="Perrotta A.R."/>
            <person name="Berdy B."/>
            <person name="Zhao S."/>
            <person name="Lieberman T.D."/>
            <person name="Swanson P.K."/>
            <person name="Smith M."/>
            <person name="Roesemann S."/>
            <person name="Alexander J.E."/>
            <person name="Rich S.A."/>
            <person name="Livny J."/>
            <person name="Vlamakis H."/>
            <person name="Clish C."/>
            <person name="Bullock K."/>
            <person name="Deik A."/>
            <person name="Scott J."/>
            <person name="Pierce K.A."/>
            <person name="Xavier R.J."/>
            <person name="Alm E.J."/>
        </authorList>
    </citation>
    <scope>NUCLEOTIDE SEQUENCE [LARGE SCALE GENOMIC DNA]</scope>
    <source>
        <strain evidence="1 3">BIOML-A1</strain>
    </source>
</reference>
<evidence type="ECO:0000313" key="3">
    <source>
        <dbReference type="Proteomes" id="UP000462865"/>
    </source>
</evidence>
<dbReference type="AlphaFoldDB" id="A0A6N8IDV2"/>
<sequence length="143" mass="16033">MSDEQGIRAVADALYTMAERVMDAPTTLEIVPTAPAELPAAMVQMLPGDPVRKRYKNGDWVGVQRWALYLRVAVRDTEQRVGAVEVLQEATDRIEDAVPDLPAGCEFRGTAADGTPTMRDAAEDYETWQVTFSTEFKRTRERR</sequence>